<evidence type="ECO:0000256" key="2">
    <source>
        <dbReference type="SAM" id="MobiDB-lite"/>
    </source>
</evidence>
<evidence type="ECO:0000313" key="5">
    <source>
        <dbReference type="Proteomes" id="UP000019478"/>
    </source>
</evidence>
<keyword evidence="1" id="KW-0862">Zinc</keyword>
<evidence type="ECO:0000256" key="1">
    <source>
        <dbReference type="RuleBase" id="RU367073"/>
    </source>
</evidence>
<dbReference type="OrthoDB" id="1725934at2759"/>
<keyword evidence="5" id="KW-1185">Reference proteome</keyword>
<keyword evidence="1" id="KW-1133">Transmembrane helix</keyword>
<dbReference type="InterPro" id="IPR019273">
    <property type="entry name" value="Lunapark_Znf"/>
</dbReference>
<dbReference type="GeneID" id="19171122"/>
<dbReference type="eggNOG" id="KOG2846">
    <property type="taxonomic scope" value="Eukaryota"/>
</dbReference>
<organism evidence="4 5">
    <name type="scientific">Capronia epimyces CBS 606.96</name>
    <dbReference type="NCBI Taxonomy" id="1182542"/>
    <lineage>
        <taxon>Eukaryota</taxon>
        <taxon>Fungi</taxon>
        <taxon>Dikarya</taxon>
        <taxon>Ascomycota</taxon>
        <taxon>Pezizomycotina</taxon>
        <taxon>Eurotiomycetes</taxon>
        <taxon>Chaetothyriomycetidae</taxon>
        <taxon>Chaetothyriales</taxon>
        <taxon>Herpotrichiellaceae</taxon>
        <taxon>Capronia</taxon>
    </lineage>
</organism>
<accession>W9YEK3</accession>
<dbReference type="HOGENOM" id="CLU_039522_1_0_1"/>
<feature type="compositionally biased region" description="Acidic residues" evidence="2">
    <location>
        <begin position="336"/>
        <end position="348"/>
    </location>
</feature>
<gene>
    <name evidence="4" type="ORF">A1O3_07018</name>
</gene>
<feature type="domain" description="Lunapark zinc ribbon" evidence="3">
    <location>
        <begin position="241"/>
        <end position="297"/>
    </location>
</feature>
<proteinExistence type="inferred from homology"/>
<dbReference type="EMBL" id="AMGY01000006">
    <property type="protein sequence ID" value="EXJ80734.1"/>
    <property type="molecule type" value="Genomic_DNA"/>
</dbReference>
<dbReference type="GO" id="GO:0008270">
    <property type="term" value="F:zinc ion binding"/>
    <property type="evidence" value="ECO:0007669"/>
    <property type="project" value="UniProtKB-KW"/>
</dbReference>
<dbReference type="GO" id="GO:0071788">
    <property type="term" value="P:endoplasmic reticulum tubular network maintenance"/>
    <property type="evidence" value="ECO:0007669"/>
    <property type="project" value="UniProtKB-UniRule"/>
</dbReference>
<dbReference type="Pfam" id="PF10058">
    <property type="entry name" value="Zn_ribbon_10"/>
    <property type="match status" value="1"/>
</dbReference>
<keyword evidence="1" id="KW-0812">Transmembrane</keyword>
<dbReference type="STRING" id="1182542.W9YEK3"/>
<name>W9YEK3_9EURO</name>
<feature type="region of interest" description="Disordered" evidence="2">
    <location>
        <begin position="336"/>
        <end position="387"/>
    </location>
</feature>
<keyword evidence="1" id="KW-0256">Endoplasmic reticulum</keyword>
<feature type="region of interest" description="Disordered" evidence="2">
    <location>
        <begin position="137"/>
        <end position="199"/>
    </location>
</feature>
<feature type="compositionally biased region" description="Basic residues" evidence="2">
    <location>
        <begin position="368"/>
        <end position="378"/>
    </location>
</feature>
<reference evidence="4 5" key="1">
    <citation type="submission" date="2013-03" db="EMBL/GenBank/DDBJ databases">
        <title>The Genome Sequence of Capronia epimyces CBS 606.96.</title>
        <authorList>
            <consortium name="The Broad Institute Genomics Platform"/>
            <person name="Cuomo C."/>
            <person name="de Hoog S."/>
            <person name="Gorbushina A."/>
            <person name="Walker B."/>
            <person name="Young S.K."/>
            <person name="Zeng Q."/>
            <person name="Gargeya S."/>
            <person name="Fitzgerald M."/>
            <person name="Haas B."/>
            <person name="Abouelleil A."/>
            <person name="Allen A.W."/>
            <person name="Alvarado L."/>
            <person name="Arachchi H.M."/>
            <person name="Berlin A.M."/>
            <person name="Chapman S.B."/>
            <person name="Gainer-Dewar J."/>
            <person name="Goldberg J."/>
            <person name="Griggs A."/>
            <person name="Gujja S."/>
            <person name="Hansen M."/>
            <person name="Howarth C."/>
            <person name="Imamovic A."/>
            <person name="Ireland A."/>
            <person name="Larimer J."/>
            <person name="McCowan C."/>
            <person name="Murphy C."/>
            <person name="Pearson M."/>
            <person name="Poon T.W."/>
            <person name="Priest M."/>
            <person name="Roberts A."/>
            <person name="Saif S."/>
            <person name="Shea T."/>
            <person name="Sisk P."/>
            <person name="Sykes S."/>
            <person name="Wortman J."/>
            <person name="Nusbaum C."/>
            <person name="Birren B."/>
        </authorList>
    </citation>
    <scope>NUCLEOTIDE SEQUENCE [LARGE SCALE GENOMIC DNA]</scope>
    <source>
        <strain evidence="4 5">CBS 606.96</strain>
    </source>
</reference>
<sequence length="387" mass="42583">MSWLWKGDANSPASFEKALSKLSSQITSANLALDTSRSRGRRVKALWTLYTTLTYLLYTLVIVLVLGPQNWSLYHYSGLIGAPVLIYAIRSLVTAFFDWRISRQQSYLDHLQKQREQKITELKKATKYDSTQELLQKYGGAPPAKTPSKQPQGGKRRINPPEKPPAQRTGIAPPPTANIPGRNLPPGNSTPLSPAHGRAPLTAPMIVQSPTDMRPESPGFAPNAFPQPPPPSTAYDHTPHWYDRILDVLLGEDETAAKNRLVLLCSRCHLVNGQAPPGVKTLEELGRWRCSSCGAWNGVESEGAKVVKEIAAAAATKRDHGEEWEQVPQATDNLEEFGEEFKEEEAEAADYNTPSTTGRDAAEDRHGGLTKRATRSAGKKTSLESLE</sequence>
<comment type="caution">
    <text evidence="4">The sequence shown here is derived from an EMBL/GenBank/DDBJ whole genome shotgun (WGS) entry which is preliminary data.</text>
</comment>
<comment type="subcellular location">
    <subcellularLocation>
        <location evidence="1">Endoplasmic reticulum membrane</location>
        <topology evidence="1">Multi-pass membrane protein</topology>
    </subcellularLocation>
</comment>
<dbReference type="Proteomes" id="UP000019478">
    <property type="component" value="Unassembled WGS sequence"/>
</dbReference>
<comment type="similarity">
    <text evidence="1">Belongs to the lunapark family.</text>
</comment>
<keyword evidence="1" id="KW-0479">Metal-binding</keyword>
<comment type="domain">
    <text evidence="1">The C4-type zinc finger motif is necessary both for its ER three-way tubular junction localization and formation.</text>
</comment>
<dbReference type="PANTHER" id="PTHR22166:SF12">
    <property type="entry name" value="ENDOPLASMIC RETICULUM JUNCTION FORMATION PROTEIN LUNAPARK"/>
    <property type="match status" value="1"/>
</dbReference>
<dbReference type="AlphaFoldDB" id="W9YEK3"/>
<feature type="transmembrane region" description="Helical" evidence="1">
    <location>
        <begin position="73"/>
        <end position="97"/>
    </location>
</feature>
<comment type="function">
    <text evidence="1">Plays a role in determining ER morphology.</text>
</comment>
<dbReference type="GO" id="GO:0098826">
    <property type="term" value="C:endoplasmic reticulum tubular network membrane"/>
    <property type="evidence" value="ECO:0007669"/>
    <property type="project" value="UniProtKB-UniRule"/>
</dbReference>
<dbReference type="RefSeq" id="XP_007735322.1">
    <property type="nucleotide sequence ID" value="XM_007737132.1"/>
</dbReference>
<dbReference type="PANTHER" id="PTHR22166">
    <property type="entry name" value="ENDOPLASMIC RETICULUM JUNCTION FORMATION PROTEIN LUNAPARK"/>
    <property type="match status" value="1"/>
</dbReference>
<evidence type="ECO:0000259" key="3">
    <source>
        <dbReference type="Pfam" id="PF10058"/>
    </source>
</evidence>
<dbReference type="GO" id="GO:1903373">
    <property type="term" value="P:positive regulation of endoplasmic reticulum tubular network organization"/>
    <property type="evidence" value="ECO:0007669"/>
    <property type="project" value="UniProtKB-UniRule"/>
</dbReference>
<evidence type="ECO:0000313" key="4">
    <source>
        <dbReference type="EMBL" id="EXJ80734.1"/>
    </source>
</evidence>
<keyword evidence="1" id="KW-0472">Membrane</keyword>
<keyword evidence="1" id="KW-0863">Zinc-finger</keyword>
<protein>
    <recommendedName>
        <fullName evidence="1">Endoplasmic reticulum junction formation protein lunapark</fullName>
    </recommendedName>
</protein>
<dbReference type="InterPro" id="IPR040115">
    <property type="entry name" value="Lnp"/>
</dbReference>
<feature type="transmembrane region" description="Helical" evidence="1">
    <location>
        <begin position="45"/>
        <end position="67"/>
    </location>
</feature>